<dbReference type="AlphaFoldDB" id="A0A0A0C0J7"/>
<name>A0A0A0C0J7_9CELL</name>
<proteinExistence type="inferred from homology"/>
<accession>A0A0A0C0J7</accession>
<dbReference type="OrthoDB" id="8117292at2"/>
<comment type="similarity">
    <text evidence="1">Belongs to the AHA1 family.</text>
</comment>
<dbReference type="InterPro" id="IPR023393">
    <property type="entry name" value="START-like_dom_sf"/>
</dbReference>
<dbReference type="Gene3D" id="3.30.530.20">
    <property type="match status" value="1"/>
</dbReference>
<dbReference type="EMBL" id="AXCZ01000029">
    <property type="protein sequence ID" value="KGM13696.1"/>
    <property type="molecule type" value="Genomic_DNA"/>
</dbReference>
<keyword evidence="4" id="KW-1185">Reference proteome</keyword>
<gene>
    <name evidence="3" type="ORF">N869_11505</name>
</gene>
<evidence type="ECO:0000259" key="2">
    <source>
        <dbReference type="Pfam" id="PF08327"/>
    </source>
</evidence>
<reference evidence="3 4" key="1">
    <citation type="submission" date="2013-08" db="EMBL/GenBank/DDBJ databases">
        <title>Genome sequencing of Cellulomonas bogoriensis 69B4.</title>
        <authorList>
            <person name="Chen F."/>
            <person name="Li Y."/>
            <person name="Wang G."/>
        </authorList>
    </citation>
    <scope>NUCLEOTIDE SEQUENCE [LARGE SCALE GENOMIC DNA]</scope>
    <source>
        <strain evidence="3 4">69B4</strain>
    </source>
</reference>
<protein>
    <submittedName>
        <fullName evidence="3">ATPase</fullName>
    </submittedName>
</protein>
<dbReference type="InterPro" id="IPR013538">
    <property type="entry name" value="ASHA1/2-like_C"/>
</dbReference>
<sequence length="205" mass="21744">MFDLPAEQTAIRRRVTREGEGPDEVVAVTVSRTFEADVEDVWDALTTRERLARWFSPVHGDLHVGGTYQIEGNAGGEVLVCERPSRVQVTFGAPDSIVDLHLAEGPDGTTVDLVHTMALPHVGSGAGALYVGPGWDGAVMGLGLHLRGVPIGDPLEMANSPAVVEFNAASIDRWVAVVEASGTADPQQVADAREAAVQQFTVVPE</sequence>
<comment type="caution">
    <text evidence="3">The sequence shown here is derived from an EMBL/GenBank/DDBJ whole genome shotgun (WGS) entry which is preliminary data.</text>
</comment>
<dbReference type="Pfam" id="PF08327">
    <property type="entry name" value="AHSA1"/>
    <property type="match status" value="1"/>
</dbReference>
<organism evidence="3 4">
    <name type="scientific">Cellulomonas bogoriensis 69B4 = DSM 16987</name>
    <dbReference type="NCBI Taxonomy" id="1386082"/>
    <lineage>
        <taxon>Bacteria</taxon>
        <taxon>Bacillati</taxon>
        <taxon>Actinomycetota</taxon>
        <taxon>Actinomycetes</taxon>
        <taxon>Micrococcales</taxon>
        <taxon>Cellulomonadaceae</taxon>
        <taxon>Cellulomonas</taxon>
    </lineage>
</organism>
<evidence type="ECO:0000313" key="3">
    <source>
        <dbReference type="EMBL" id="KGM13696.1"/>
    </source>
</evidence>
<dbReference type="RefSeq" id="WP_035058603.1">
    <property type="nucleotide sequence ID" value="NZ_AXCZ01000029.1"/>
</dbReference>
<feature type="domain" description="Activator of Hsp90 ATPase homologue 1/2-like C-terminal" evidence="2">
    <location>
        <begin position="36"/>
        <end position="117"/>
    </location>
</feature>
<dbReference type="Proteomes" id="UP000054314">
    <property type="component" value="Unassembled WGS sequence"/>
</dbReference>
<dbReference type="SUPFAM" id="SSF55961">
    <property type="entry name" value="Bet v1-like"/>
    <property type="match status" value="1"/>
</dbReference>
<evidence type="ECO:0000256" key="1">
    <source>
        <dbReference type="ARBA" id="ARBA00006817"/>
    </source>
</evidence>
<evidence type="ECO:0000313" key="4">
    <source>
        <dbReference type="Proteomes" id="UP000054314"/>
    </source>
</evidence>